<feature type="region of interest" description="Disordered" evidence="1">
    <location>
        <begin position="149"/>
        <end position="174"/>
    </location>
</feature>
<protein>
    <submittedName>
        <fullName evidence="2">Uncharacterized protein</fullName>
    </submittedName>
</protein>
<reference evidence="2" key="3">
    <citation type="submission" date="2021-05" db="UniProtKB">
        <authorList>
            <consortium name="EnsemblPlants"/>
        </authorList>
    </citation>
    <scope>IDENTIFICATION</scope>
    <source>
        <strain evidence="2">cv. B73</strain>
    </source>
</reference>
<dbReference type="EnsemblPlants" id="Zm00001eb086120_T001">
    <property type="protein sequence ID" value="Zm00001eb086120_P001"/>
    <property type="gene ID" value="Zm00001eb086120"/>
</dbReference>
<proteinExistence type="evidence at protein level"/>
<reference evidence="2" key="2">
    <citation type="submission" date="2019-07" db="EMBL/GenBank/DDBJ databases">
        <authorList>
            <person name="Seetharam A."/>
            <person name="Woodhouse M."/>
            <person name="Cannon E."/>
        </authorList>
    </citation>
    <scope>NUCLEOTIDE SEQUENCE [LARGE SCALE GENOMIC DNA]</scope>
    <source>
        <strain evidence="2">cv. B73</strain>
    </source>
</reference>
<dbReference type="AlphaFoldDB" id="A0A804MHM6"/>
<dbReference type="InParanoid" id="A0A804MHM6"/>
<evidence type="ECO:0000256" key="1">
    <source>
        <dbReference type="SAM" id="MobiDB-lite"/>
    </source>
</evidence>
<keyword evidence="4" id="KW-1267">Proteomics identification</keyword>
<feature type="compositionally biased region" description="Basic and acidic residues" evidence="1">
    <location>
        <begin position="246"/>
        <end position="263"/>
    </location>
</feature>
<evidence type="ECO:0007829" key="4">
    <source>
        <dbReference type="PeptideAtlas" id="A0A804MHM6"/>
    </source>
</evidence>
<feature type="region of interest" description="Disordered" evidence="1">
    <location>
        <begin position="230"/>
        <end position="274"/>
    </location>
</feature>
<dbReference type="Gramene" id="Zm00001eb086120_T001">
    <property type="protein sequence ID" value="Zm00001eb086120_P001"/>
    <property type="gene ID" value="Zm00001eb086120"/>
</dbReference>
<evidence type="ECO:0000313" key="2">
    <source>
        <dbReference type="EnsemblPlants" id="Zm00001eb086120_P001"/>
    </source>
</evidence>
<keyword evidence="3" id="KW-1185">Reference proteome</keyword>
<organism evidence="2 3">
    <name type="scientific">Zea mays</name>
    <name type="common">Maize</name>
    <dbReference type="NCBI Taxonomy" id="4577"/>
    <lineage>
        <taxon>Eukaryota</taxon>
        <taxon>Viridiplantae</taxon>
        <taxon>Streptophyta</taxon>
        <taxon>Embryophyta</taxon>
        <taxon>Tracheophyta</taxon>
        <taxon>Spermatophyta</taxon>
        <taxon>Magnoliopsida</taxon>
        <taxon>Liliopsida</taxon>
        <taxon>Poales</taxon>
        <taxon>Poaceae</taxon>
        <taxon>PACMAD clade</taxon>
        <taxon>Panicoideae</taxon>
        <taxon>Andropogonodae</taxon>
        <taxon>Andropogoneae</taxon>
        <taxon>Tripsacinae</taxon>
        <taxon>Zea</taxon>
    </lineage>
</organism>
<feature type="compositionally biased region" description="Gly residues" evidence="1">
    <location>
        <begin position="156"/>
        <end position="166"/>
    </location>
</feature>
<dbReference type="Proteomes" id="UP000007305">
    <property type="component" value="Chromosome 2"/>
</dbReference>
<reference evidence="3" key="1">
    <citation type="submission" date="2015-12" db="EMBL/GenBank/DDBJ databases">
        <title>Update maize B73 reference genome by single molecule sequencing technologies.</title>
        <authorList>
            <consortium name="Maize Genome Sequencing Project"/>
            <person name="Ware D."/>
        </authorList>
    </citation>
    <scope>NUCLEOTIDE SEQUENCE [LARGE SCALE GENOMIC DNA]</scope>
    <source>
        <strain evidence="3">cv. B73</strain>
    </source>
</reference>
<accession>A0A804MHM6</accession>
<sequence length="365" mass="40153">MPTRDVRDFDQFSFESYERERLIFRFDEASLNSTETSVNTIASSVSIRTMTDGSNTSNANGVPIPGAGGSTGIYEDHPGLNPTDEMVVEYQAGIREQMSELMRMDGEHPEVVAAAERVHGESDNIAFLQGQLEDLRAHGRESEAFKYGVSNDADLPGGGNPAGSSGGVDLANGNEAGSSAGVDLMNVDDAAGFAAESPLDQFGIHPILDLNINIVFMELSGQKRGRAHAVVEASSSASAMPNSEDDDKRKKVSRQDANGKESEPPINGAQPEVPSISFLKKRIKTVLRSCRDRNPRESTLRSTYEDLHLETASAEKRVKIAQALENLYRRSQYFRSNKRQQPHTDLIIQICDWERDHLRKRNSLV</sequence>
<feature type="compositionally biased region" description="Low complexity" evidence="1">
    <location>
        <begin position="230"/>
        <end position="239"/>
    </location>
</feature>
<evidence type="ECO:0000313" key="3">
    <source>
        <dbReference type="Proteomes" id="UP000007305"/>
    </source>
</evidence>
<name>A0A804MHM6_MAIZE</name>